<feature type="domain" description="LTD" evidence="1">
    <location>
        <begin position="1135"/>
        <end position="1309"/>
    </location>
</feature>
<sequence>MVGDVKSLVLAVLLVLIGGTQAQSSIVINELLASNSQGARNPQGQAADWIELYSTADVPVDIGGMYLTDDSQNPTRWQVPAGTIVAPNGYVLIWADGAVDGEGLHASFKLSADGEEVALFDVDGVTRIDHIVFGPQRTDVSFGRYPDGTGEFRFLGYPTPGRQNVVVYDGFLSEPKVSHERGFYSAPFEVTITCDTPDAVIYYTRDGSEPFSQARDVPGGTVYKEPILVFRTTCLRVMAYKPGWRPSEIVTHSYIFLDDVLNQPRYPGGFPTTWGSTVVDYAMDGRVVNDPAYAPTIKDDLKSVPSVSVVLDNEDFFGAQRGIYANLSGRGVNWERAASIEWIDPIKGEDFQVNAGLRVHGSQYGRTSSVAKHSLRMLFKNEYGPSKLRYPLFADTDVETFESLVLRSIWNYSWFGDSTACGGMGTAHADYLRDQFCRDTVRDMGRLAPHSRGVHGYVNGLYWGMFIFVERPDDGFCAEHLGGEKQDYDVLVADGNMEVKTGDLQAWNTLFRLAAGNVSATAAYEEIQQYVDIPTMIDYMLMIYYVGSRDAPVLLCNDRVPRNFYAVRRRAPAGPFLFVPWDVEWSLESPTVNRVNIVGQSNPHYLIDRLMANEDFRVRMADHIYKRFFNDGVLTPGASIERYMARADEIHGAIVGESARWGDSRRSQPYTRDVEWLAERDRLVNNYFPVRTDVVMNQLRQAGFYPSISPPQFYVDGRYQYGGPVRSSAALTMTASAGEIWYTTDGSDPRVPGSGGGSGTEMTLVPEEAAKRVTVPTGPVDSAWRGGAAFDDSAWIGGTGGVGYERSTGYEPYFQIDLLDAMYGVNSSCYIRIPFEVAASDLADLSSLVLKARYDDGFIAYINGVEACRMMFDGSPTWNSSATANHSDLDAVELEPFNASAALGALRVGRNILAIQGLNAGSTSSDFLISVELIAGKGGLTATPSGVSPTALRYSRAWMLARSTPVKARTLSGTTWSALADAVFAVGPVAEGLRISEIMYNPIDPNAEYVELTNVGDETINLNLVQFARGIDFAFGDVELLPGHYVLVVRDLAVFEATYGDGLPVAGQYGGRLDNAGERIELRDAAGEVICDFRYRDDWYGITDGLGFSLTVRDPGAEKSLNDKDAWRPSARAGGSPGFDDTAIVPDLGAVVINEILTYPGPGESDWIELHNTTDEAIDLGGWFLSDNASDLMRYEIAAGTVLEAGGYLVFGQDETFGNASDPGCRVPFGLSRNGETLYLHSGENGELTGYSVQEKFGASEIGVSLGRHHKSTGGVDFVPLSVPTPGVANAAPKVGPVVISEIMYNPVAPDQVQYVELRNISGEPVMLYDEILGVPWRFSANPDNPQIELLFPGDEPVILAPGGCLLVVKDMLGFSLAYSVSDEVAVLAWGRGTLSAGATIELAMPGAVAADGEVAWIPVDRVAYSDGSHPADLPAGVDPWPAEADGQGLCLHRIDPMAYGNDPANWQAAPPGPGALN</sequence>
<proteinExistence type="predicted"/>
<dbReference type="InterPro" id="IPR026876">
    <property type="entry name" value="Fn3_assoc_repeat"/>
</dbReference>
<dbReference type="RefSeq" id="WP_349242837.1">
    <property type="nucleotide sequence ID" value="NZ_JASCXX010000001.1"/>
</dbReference>
<dbReference type="Pfam" id="PF00932">
    <property type="entry name" value="LTD"/>
    <property type="match status" value="3"/>
</dbReference>
<comment type="caution">
    <text evidence="2">The sequence shown here is derived from an EMBL/GenBank/DDBJ whole genome shotgun (WGS) entry which is preliminary data.</text>
</comment>
<dbReference type="EMBL" id="JASCXX010000001">
    <property type="protein sequence ID" value="MDI6447427.1"/>
    <property type="molecule type" value="Genomic_DNA"/>
</dbReference>
<dbReference type="PROSITE" id="PS51841">
    <property type="entry name" value="LTD"/>
    <property type="match status" value="2"/>
</dbReference>
<accession>A0AAW6TP29</accession>
<organism evidence="2 3">
    <name type="scientific">Anaerobaca lacustris</name>
    <dbReference type="NCBI Taxonomy" id="3044600"/>
    <lineage>
        <taxon>Bacteria</taxon>
        <taxon>Pseudomonadati</taxon>
        <taxon>Planctomycetota</taxon>
        <taxon>Phycisphaerae</taxon>
        <taxon>Sedimentisphaerales</taxon>
        <taxon>Anaerobacaceae</taxon>
        <taxon>Anaerobaca</taxon>
    </lineage>
</organism>
<dbReference type="InterPro" id="IPR001322">
    <property type="entry name" value="Lamin_tail_dom"/>
</dbReference>
<name>A0AAW6TP29_9BACT</name>
<keyword evidence="3" id="KW-1185">Reference proteome</keyword>
<dbReference type="Pfam" id="PF08757">
    <property type="entry name" value="CotH"/>
    <property type="match status" value="1"/>
</dbReference>
<gene>
    <name evidence="2" type="ORF">QJ522_00095</name>
</gene>
<evidence type="ECO:0000313" key="3">
    <source>
        <dbReference type="Proteomes" id="UP001431776"/>
    </source>
</evidence>
<dbReference type="InterPro" id="IPR036415">
    <property type="entry name" value="Lamin_tail_dom_sf"/>
</dbReference>
<evidence type="ECO:0000313" key="2">
    <source>
        <dbReference type="EMBL" id="MDI6447427.1"/>
    </source>
</evidence>
<reference evidence="2" key="1">
    <citation type="submission" date="2023-05" db="EMBL/GenBank/DDBJ databases">
        <title>Anaerotaeda fermentans gen. nov., sp. nov., a novel anaerobic planctomycete of the new family within the order Sedimentisphaerales isolated from Taman Peninsula, Russia.</title>
        <authorList>
            <person name="Khomyakova M.A."/>
            <person name="Merkel A.Y."/>
            <person name="Slobodkin A.I."/>
        </authorList>
    </citation>
    <scope>NUCLEOTIDE SEQUENCE</scope>
    <source>
        <strain evidence="2">M17dextr</strain>
    </source>
</reference>
<dbReference type="Gene3D" id="2.60.40.1260">
    <property type="entry name" value="Lamin Tail domain"/>
    <property type="match status" value="2"/>
</dbReference>
<dbReference type="InterPro" id="IPR014867">
    <property type="entry name" value="Spore_coat_CotH_CotH2/3/7"/>
</dbReference>
<evidence type="ECO:0000259" key="1">
    <source>
        <dbReference type="PROSITE" id="PS51841"/>
    </source>
</evidence>
<dbReference type="SUPFAM" id="SSF74853">
    <property type="entry name" value="Lamin A/C globular tail domain"/>
    <property type="match status" value="3"/>
</dbReference>
<dbReference type="Pfam" id="PF13287">
    <property type="entry name" value="Fn3_assoc"/>
    <property type="match status" value="1"/>
</dbReference>
<dbReference type="Proteomes" id="UP001431776">
    <property type="component" value="Unassembled WGS sequence"/>
</dbReference>
<feature type="domain" description="LTD" evidence="1">
    <location>
        <begin position="18"/>
        <end position="137"/>
    </location>
</feature>
<dbReference type="Gene3D" id="2.60.120.260">
    <property type="entry name" value="Galactose-binding domain-like"/>
    <property type="match status" value="1"/>
</dbReference>
<protein>
    <submittedName>
        <fullName evidence="2">Lamin tail domain-containing protein</fullName>
    </submittedName>
</protein>